<organism evidence="1 2">
    <name type="scientific">Oryza sativa subsp. japonica</name>
    <name type="common">Rice</name>
    <dbReference type="NCBI Taxonomy" id="39947"/>
    <lineage>
        <taxon>Eukaryota</taxon>
        <taxon>Viridiplantae</taxon>
        <taxon>Streptophyta</taxon>
        <taxon>Embryophyta</taxon>
        <taxon>Tracheophyta</taxon>
        <taxon>Spermatophyta</taxon>
        <taxon>Magnoliopsida</taxon>
        <taxon>Liliopsida</taxon>
        <taxon>Poales</taxon>
        <taxon>Poaceae</taxon>
        <taxon>BOP clade</taxon>
        <taxon>Oryzoideae</taxon>
        <taxon>Oryzeae</taxon>
        <taxon>Oryzinae</taxon>
        <taxon>Oryza</taxon>
        <taxon>Oryza sativa</taxon>
    </lineage>
</organism>
<dbReference type="EMBL" id="AP014968">
    <property type="protein sequence ID" value="BAT17870.1"/>
    <property type="molecule type" value="Genomic_DNA"/>
</dbReference>
<dbReference type="Proteomes" id="UP000059680">
    <property type="component" value="Chromosome 12"/>
</dbReference>
<evidence type="ECO:0000313" key="1">
    <source>
        <dbReference type="EMBL" id="BAT17870.1"/>
    </source>
</evidence>
<reference evidence="2" key="1">
    <citation type="journal article" date="2005" name="Nature">
        <title>The map-based sequence of the rice genome.</title>
        <authorList>
            <consortium name="International rice genome sequencing project (IRGSP)"/>
            <person name="Matsumoto T."/>
            <person name="Wu J."/>
            <person name="Kanamori H."/>
            <person name="Katayose Y."/>
            <person name="Fujisawa M."/>
            <person name="Namiki N."/>
            <person name="Mizuno H."/>
            <person name="Yamamoto K."/>
            <person name="Antonio B.A."/>
            <person name="Baba T."/>
            <person name="Sakata K."/>
            <person name="Nagamura Y."/>
            <person name="Aoki H."/>
            <person name="Arikawa K."/>
            <person name="Arita K."/>
            <person name="Bito T."/>
            <person name="Chiden Y."/>
            <person name="Fujitsuka N."/>
            <person name="Fukunaka R."/>
            <person name="Hamada M."/>
            <person name="Harada C."/>
            <person name="Hayashi A."/>
            <person name="Hijishita S."/>
            <person name="Honda M."/>
            <person name="Hosokawa S."/>
            <person name="Ichikawa Y."/>
            <person name="Idonuma A."/>
            <person name="Iijima M."/>
            <person name="Ikeda M."/>
            <person name="Ikeno M."/>
            <person name="Ito K."/>
            <person name="Ito S."/>
            <person name="Ito T."/>
            <person name="Ito Y."/>
            <person name="Ito Y."/>
            <person name="Iwabuchi A."/>
            <person name="Kamiya K."/>
            <person name="Karasawa W."/>
            <person name="Kurita K."/>
            <person name="Katagiri S."/>
            <person name="Kikuta A."/>
            <person name="Kobayashi H."/>
            <person name="Kobayashi N."/>
            <person name="Machita K."/>
            <person name="Maehara T."/>
            <person name="Masukawa M."/>
            <person name="Mizubayashi T."/>
            <person name="Mukai Y."/>
            <person name="Nagasaki H."/>
            <person name="Nagata Y."/>
            <person name="Naito S."/>
            <person name="Nakashima M."/>
            <person name="Nakama Y."/>
            <person name="Nakamichi Y."/>
            <person name="Nakamura M."/>
            <person name="Meguro A."/>
            <person name="Negishi M."/>
            <person name="Ohta I."/>
            <person name="Ohta T."/>
            <person name="Okamoto M."/>
            <person name="Ono N."/>
            <person name="Saji S."/>
            <person name="Sakaguchi M."/>
            <person name="Sakai K."/>
            <person name="Shibata M."/>
            <person name="Shimokawa T."/>
            <person name="Song J."/>
            <person name="Takazaki Y."/>
            <person name="Terasawa K."/>
            <person name="Tsugane M."/>
            <person name="Tsuji K."/>
            <person name="Ueda S."/>
            <person name="Waki K."/>
            <person name="Yamagata H."/>
            <person name="Yamamoto M."/>
            <person name="Yamamoto S."/>
            <person name="Yamane H."/>
            <person name="Yoshiki S."/>
            <person name="Yoshihara R."/>
            <person name="Yukawa K."/>
            <person name="Zhong H."/>
            <person name="Yano M."/>
            <person name="Yuan Q."/>
            <person name="Ouyang S."/>
            <person name="Liu J."/>
            <person name="Jones K.M."/>
            <person name="Gansberger K."/>
            <person name="Moffat K."/>
            <person name="Hill J."/>
            <person name="Bera J."/>
            <person name="Fadrosh D."/>
            <person name="Jin S."/>
            <person name="Johri S."/>
            <person name="Kim M."/>
            <person name="Overton L."/>
            <person name="Reardon M."/>
            <person name="Tsitrin T."/>
            <person name="Vuong H."/>
            <person name="Weaver B."/>
            <person name="Ciecko A."/>
            <person name="Tallon L."/>
            <person name="Jackson J."/>
            <person name="Pai G."/>
            <person name="Aken S.V."/>
            <person name="Utterback T."/>
            <person name="Reidmuller S."/>
            <person name="Feldblyum T."/>
            <person name="Hsiao J."/>
            <person name="Zismann V."/>
            <person name="Iobst S."/>
            <person name="de Vazeille A.R."/>
            <person name="Buell C.R."/>
            <person name="Ying K."/>
            <person name="Li Y."/>
            <person name="Lu T."/>
            <person name="Huang Y."/>
            <person name="Zhao Q."/>
            <person name="Feng Q."/>
            <person name="Zhang L."/>
            <person name="Zhu J."/>
            <person name="Weng Q."/>
            <person name="Mu J."/>
            <person name="Lu Y."/>
            <person name="Fan D."/>
            <person name="Liu Y."/>
            <person name="Guan J."/>
            <person name="Zhang Y."/>
            <person name="Yu S."/>
            <person name="Liu X."/>
            <person name="Zhang Y."/>
            <person name="Hong G."/>
            <person name="Han B."/>
            <person name="Choisne N."/>
            <person name="Demange N."/>
            <person name="Orjeda G."/>
            <person name="Samain S."/>
            <person name="Cattolico L."/>
            <person name="Pelletier E."/>
            <person name="Couloux A."/>
            <person name="Segurens B."/>
            <person name="Wincker P."/>
            <person name="D'Hont A."/>
            <person name="Scarpelli C."/>
            <person name="Weissenbach J."/>
            <person name="Salanoubat M."/>
            <person name="Quetier F."/>
            <person name="Yu Y."/>
            <person name="Kim H.R."/>
            <person name="Rambo T."/>
            <person name="Currie J."/>
            <person name="Collura K."/>
            <person name="Luo M."/>
            <person name="Yang T."/>
            <person name="Ammiraju J.S.S."/>
            <person name="Engler F."/>
            <person name="Soderlund C."/>
            <person name="Wing R.A."/>
            <person name="Palmer L.E."/>
            <person name="de la Bastide M."/>
            <person name="Spiegel L."/>
            <person name="Nascimento L."/>
            <person name="Zutavern T."/>
            <person name="O'Shaughnessy A."/>
            <person name="Dike S."/>
            <person name="Dedhia N."/>
            <person name="Preston R."/>
            <person name="Balija V."/>
            <person name="McCombie W.R."/>
            <person name="Chow T."/>
            <person name="Chen H."/>
            <person name="Chung M."/>
            <person name="Chen C."/>
            <person name="Shaw J."/>
            <person name="Wu H."/>
            <person name="Hsiao K."/>
            <person name="Chao Y."/>
            <person name="Chu M."/>
            <person name="Cheng C."/>
            <person name="Hour A."/>
            <person name="Lee P."/>
            <person name="Lin S."/>
            <person name="Lin Y."/>
            <person name="Liou J."/>
            <person name="Liu S."/>
            <person name="Hsing Y."/>
            <person name="Raghuvanshi S."/>
            <person name="Mohanty A."/>
            <person name="Bharti A.K."/>
            <person name="Gaur A."/>
            <person name="Gupta V."/>
            <person name="Kumar D."/>
            <person name="Ravi V."/>
            <person name="Vij S."/>
            <person name="Kapur A."/>
            <person name="Khurana P."/>
            <person name="Khurana P."/>
            <person name="Khurana J.P."/>
            <person name="Tyagi A.K."/>
            <person name="Gaikwad K."/>
            <person name="Singh A."/>
            <person name="Dalal V."/>
            <person name="Srivastava S."/>
            <person name="Dixit A."/>
            <person name="Pal A.K."/>
            <person name="Ghazi I.A."/>
            <person name="Yadav M."/>
            <person name="Pandit A."/>
            <person name="Bhargava A."/>
            <person name="Sureshbabu K."/>
            <person name="Batra K."/>
            <person name="Sharma T.R."/>
            <person name="Mohapatra T."/>
            <person name="Singh N.K."/>
            <person name="Messing J."/>
            <person name="Nelson A.B."/>
            <person name="Fuks G."/>
            <person name="Kavchok S."/>
            <person name="Keizer G."/>
            <person name="Linton E."/>
            <person name="Llaca V."/>
            <person name="Song R."/>
            <person name="Tanyolac B."/>
            <person name="Young S."/>
            <person name="Ho-Il K."/>
            <person name="Hahn J.H."/>
            <person name="Sangsakoo G."/>
            <person name="Vanavichit A."/>
            <person name="de Mattos Luiz.A.T."/>
            <person name="Zimmer P.D."/>
            <person name="Malone G."/>
            <person name="Dellagostin O."/>
            <person name="de Oliveira A.C."/>
            <person name="Bevan M."/>
            <person name="Bancroft I."/>
            <person name="Minx P."/>
            <person name="Cordum H."/>
            <person name="Wilson R."/>
            <person name="Cheng Z."/>
            <person name="Jin W."/>
            <person name="Jiang J."/>
            <person name="Leong S.A."/>
            <person name="Iwama H."/>
            <person name="Gojobori T."/>
            <person name="Itoh T."/>
            <person name="Niimura Y."/>
            <person name="Fujii Y."/>
            <person name="Habara T."/>
            <person name="Sakai H."/>
            <person name="Sato Y."/>
            <person name="Wilson G."/>
            <person name="Kumar K."/>
            <person name="McCouch S."/>
            <person name="Juretic N."/>
            <person name="Hoen D."/>
            <person name="Wright S."/>
            <person name="Bruskiewich R."/>
            <person name="Bureau T."/>
            <person name="Miyao A."/>
            <person name="Hirochika H."/>
            <person name="Nishikawa T."/>
            <person name="Kadowaki K."/>
            <person name="Sugiura M."/>
            <person name="Burr B."/>
            <person name="Sasaki T."/>
        </authorList>
    </citation>
    <scope>NUCLEOTIDE SEQUENCE [LARGE SCALE GENOMIC DNA]</scope>
    <source>
        <strain evidence="2">cv. Nipponbare</strain>
    </source>
</reference>
<reference evidence="1 2" key="2">
    <citation type="journal article" date="2013" name="Plant Cell Physiol.">
        <title>Rice Annotation Project Database (RAP-DB): an integrative and interactive database for rice genomics.</title>
        <authorList>
            <person name="Sakai H."/>
            <person name="Lee S.S."/>
            <person name="Tanaka T."/>
            <person name="Numa H."/>
            <person name="Kim J."/>
            <person name="Kawahara Y."/>
            <person name="Wakimoto H."/>
            <person name="Yang C.C."/>
            <person name="Iwamoto M."/>
            <person name="Abe T."/>
            <person name="Yamada Y."/>
            <person name="Muto A."/>
            <person name="Inokuchi H."/>
            <person name="Ikemura T."/>
            <person name="Matsumoto T."/>
            <person name="Sasaki T."/>
            <person name="Itoh T."/>
        </authorList>
    </citation>
    <scope>NUCLEOTIDE SEQUENCE [LARGE SCALE GENOMIC DNA]</scope>
    <source>
        <strain evidence="2">cv. Nipponbare</strain>
    </source>
</reference>
<protein>
    <submittedName>
        <fullName evidence="1">Os12g0589300 protein</fullName>
    </submittedName>
</protein>
<sequence>MVKRAMRSPVALYIHEEEEGEGEGEGEERECGGGSCMLWKAFFGHYFIPSWFPSYLHEDPIQSLERMEMLRQEREKQEFAMLDSIDW</sequence>
<dbReference type="AlphaFoldDB" id="A0A0P0YC19"/>
<dbReference type="InParanoid" id="A0A0P0YC19"/>
<gene>
    <name evidence="1" type="ordered locus">Os12g0589300</name>
    <name evidence="1" type="ORF">OSNPB_120589300</name>
</gene>
<proteinExistence type="predicted"/>
<dbReference type="PaxDb" id="39947-A0A0P0YC19"/>
<accession>A0A0P0YC19</accession>
<evidence type="ECO:0000313" key="2">
    <source>
        <dbReference type="Proteomes" id="UP000059680"/>
    </source>
</evidence>
<reference evidence="1 2" key="3">
    <citation type="journal article" date="2013" name="Rice">
        <title>Improvement of the Oryza sativa Nipponbare reference genome using next generation sequence and optical map data.</title>
        <authorList>
            <person name="Kawahara Y."/>
            <person name="de la Bastide M."/>
            <person name="Hamilton J.P."/>
            <person name="Kanamori H."/>
            <person name="McCombie W.R."/>
            <person name="Ouyang S."/>
            <person name="Schwartz D.C."/>
            <person name="Tanaka T."/>
            <person name="Wu J."/>
            <person name="Zhou S."/>
            <person name="Childs K.L."/>
            <person name="Davidson R.M."/>
            <person name="Lin H."/>
            <person name="Quesada-Ocampo L."/>
            <person name="Vaillancourt B."/>
            <person name="Sakai H."/>
            <person name="Lee S.S."/>
            <person name="Kim J."/>
            <person name="Numa H."/>
            <person name="Itoh T."/>
            <person name="Buell C.R."/>
            <person name="Matsumoto T."/>
        </authorList>
    </citation>
    <scope>NUCLEOTIDE SEQUENCE [LARGE SCALE GENOMIC DNA]</scope>
    <source>
        <strain evidence="2">cv. Nipponbare</strain>
    </source>
</reference>
<name>A0A0P0YC19_ORYSJ</name>
<keyword evidence="2" id="KW-1185">Reference proteome</keyword>